<dbReference type="EMBL" id="JBHUMF010000031">
    <property type="protein sequence ID" value="MFD2682630.1"/>
    <property type="molecule type" value="Genomic_DNA"/>
</dbReference>
<sequence length="122" mass="14126">MEKSPIKNKVNLVFIPVSNLKKSKEWYSRILGIKDGELHFDHLFVAEMEGTGLILDEMPMWREENGELPRLNVPAIQFGTEDVHASYKFMKENGVEIVTDVQHDHFFVFKDPDGNMLMVCED</sequence>
<dbReference type="InterPro" id="IPR037523">
    <property type="entry name" value="VOC_core"/>
</dbReference>
<dbReference type="Gene3D" id="3.10.180.10">
    <property type="entry name" value="2,3-Dihydroxybiphenyl 1,2-Dioxygenase, domain 1"/>
    <property type="match status" value="1"/>
</dbReference>
<evidence type="ECO:0000313" key="2">
    <source>
        <dbReference type="EMBL" id="MFD2682630.1"/>
    </source>
</evidence>
<reference evidence="3" key="1">
    <citation type="journal article" date="2019" name="Int. J. Syst. Evol. Microbiol.">
        <title>The Global Catalogue of Microorganisms (GCM) 10K type strain sequencing project: providing services to taxonomists for standard genome sequencing and annotation.</title>
        <authorList>
            <consortium name="The Broad Institute Genomics Platform"/>
            <consortium name="The Broad Institute Genome Sequencing Center for Infectious Disease"/>
            <person name="Wu L."/>
            <person name="Ma J."/>
        </authorList>
    </citation>
    <scope>NUCLEOTIDE SEQUENCE [LARGE SCALE GENOMIC DNA]</scope>
    <source>
        <strain evidence="3">KCTC 3913</strain>
    </source>
</reference>
<dbReference type="SUPFAM" id="SSF54593">
    <property type="entry name" value="Glyoxalase/Bleomycin resistance protein/Dihydroxybiphenyl dioxygenase"/>
    <property type="match status" value="1"/>
</dbReference>
<feature type="domain" description="VOC" evidence="1">
    <location>
        <begin position="9"/>
        <end position="122"/>
    </location>
</feature>
<name>A0ABW5RWD6_9BACI</name>
<dbReference type="Proteomes" id="UP001597506">
    <property type="component" value="Unassembled WGS sequence"/>
</dbReference>
<dbReference type="Pfam" id="PF00903">
    <property type="entry name" value="Glyoxalase"/>
    <property type="match status" value="1"/>
</dbReference>
<evidence type="ECO:0000313" key="3">
    <source>
        <dbReference type="Proteomes" id="UP001597506"/>
    </source>
</evidence>
<gene>
    <name evidence="2" type="ORF">ACFSUL_17970</name>
</gene>
<accession>A0ABW5RWD6</accession>
<comment type="caution">
    <text evidence="2">The sequence shown here is derived from an EMBL/GenBank/DDBJ whole genome shotgun (WGS) entry which is preliminary data.</text>
</comment>
<keyword evidence="3" id="KW-1185">Reference proteome</keyword>
<organism evidence="2 3">
    <name type="scientific">Bacillus seohaeanensis</name>
    <dbReference type="NCBI Taxonomy" id="284580"/>
    <lineage>
        <taxon>Bacteria</taxon>
        <taxon>Bacillati</taxon>
        <taxon>Bacillota</taxon>
        <taxon>Bacilli</taxon>
        <taxon>Bacillales</taxon>
        <taxon>Bacillaceae</taxon>
        <taxon>Bacillus</taxon>
    </lineage>
</organism>
<protein>
    <submittedName>
        <fullName evidence="2">VOC family protein</fullName>
    </submittedName>
</protein>
<dbReference type="RefSeq" id="WP_377937275.1">
    <property type="nucleotide sequence ID" value="NZ_JBHUMF010000031.1"/>
</dbReference>
<evidence type="ECO:0000259" key="1">
    <source>
        <dbReference type="PROSITE" id="PS51819"/>
    </source>
</evidence>
<proteinExistence type="predicted"/>
<dbReference type="InterPro" id="IPR004360">
    <property type="entry name" value="Glyas_Fos-R_dOase_dom"/>
</dbReference>
<dbReference type="PROSITE" id="PS51819">
    <property type="entry name" value="VOC"/>
    <property type="match status" value="1"/>
</dbReference>
<dbReference type="InterPro" id="IPR029068">
    <property type="entry name" value="Glyas_Bleomycin-R_OHBP_Dase"/>
</dbReference>